<dbReference type="Gramene" id="PUZ40106">
    <property type="protein sequence ID" value="PUZ40106"/>
    <property type="gene ID" value="GQ55_9G399000"/>
</dbReference>
<dbReference type="CDD" id="cd05286">
    <property type="entry name" value="QOR2"/>
    <property type="match status" value="1"/>
</dbReference>
<dbReference type="GO" id="GO:0005829">
    <property type="term" value="C:cytosol"/>
    <property type="evidence" value="ECO:0007669"/>
    <property type="project" value="TreeGrafter"/>
</dbReference>
<name>A0A2T7C9U7_9POAL</name>
<evidence type="ECO:0000256" key="2">
    <source>
        <dbReference type="ARBA" id="ARBA00022857"/>
    </source>
</evidence>
<dbReference type="InterPro" id="IPR036291">
    <property type="entry name" value="NAD(P)-bd_dom_sf"/>
</dbReference>
<evidence type="ECO:0000256" key="1">
    <source>
        <dbReference type="ARBA" id="ARBA00011738"/>
    </source>
</evidence>
<feature type="domain" description="Enoyl reductase (ER)" evidence="5">
    <location>
        <begin position="42"/>
        <end position="334"/>
    </location>
</feature>
<dbReference type="InterPro" id="IPR011032">
    <property type="entry name" value="GroES-like_sf"/>
</dbReference>
<gene>
    <name evidence="6" type="ORF">GQ55_9G399000</name>
</gene>
<keyword evidence="3" id="KW-0560">Oxidoreductase</keyword>
<dbReference type="InterPro" id="IPR013149">
    <property type="entry name" value="ADH-like_C"/>
</dbReference>
<dbReference type="SUPFAM" id="SSF50129">
    <property type="entry name" value="GroES-like"/>
    <property type="match status" value="1"/>
</dbReference>
<comment type="subunit">
    <text evidence="1">Homodimer.</text>
</comment>
<proteinExistence type="predicted"/>
<evidence type="ECO:0000256" key="3">
    <source>
        <dbReference type="ARBA" id="ARBA00023002"/>
    </source>
</evidence>
<protein>
    <recommendedName>
        <fullName evidence="4">Probable quinone oxidoreductase</fullName>
    </recommendedName>
</protein>
<dbReference type="Pfam" id="PF00107">
    <property type="entry name" value="ADH_zinc_N"/>
    <property type="match status" value="1"/>
</dbReference>
<dbReference type="GO" id="GO:0070402">
    <property type="term" value="F:NADPH binding"/>
    <property type="evidence" value="ECO:0007669"/>
    <property type="project" value="TreeGrafter"/>
</dbReference>
<evidence type="ECO:0000259" key="5">
    <source>
        <dbReference type="SMART" id="SM00829"/>
    </source>
</evidence>
<dbReference type="InterPro" id="IPR020843">
    <property type="entry name" value="ER"/>
</dbReference>
<reference evidence="6 7" key="1">
    <citation type="submission" date="2018-04" db="EMBL/GenBank/DDBJ databases">
        <title>WGS assembly of Panicum hallii var. hallii HAL2.</title>
        <authorList>
            <person name="Lovell J."/>
            <person name="Jenkins J."/>
            <person name="Lowry D."/>
            <person name="Mamidi S."/>
            <person name="Sreedasyam A."/>
            <person name="Weng X."/>
            <person name="Barry K."/>
            <person name="Bonette J."/>
            <person name="Campitelli B."/>
            <person name="Daum C."/>
            <person name="Gordon S."/>
            <person name="Gould B."/>
            <person name="Lipzen A."/>
            <person name="MacQueen A."/>
            <person name="Palacio-Mejia J."/>
            <person name="Plott C."/>
            <person name="Shakirov E."/>
            <person name="Shu S."/>
            <person name="Yoshinaga Y."/>
            <person name="Zane M."/>
            <person name="Rokhsar D."/>
            <person name="Grimwood J."/>
            <person name="Schmutz J."/>
            <person name="Juenger T."/>
        </authorList>
    </citation>
    <scope>NUCLEOTIDE SEQUENCE [LARGE SCALE GENOMIC DNA]</scope>
    <source>
        <strain evidence="7">cv. HAL2</strain>
    </source>
</reference>
<dbReference type="Proteomes" id="UP000244336">
    <property type="component" value="Chromosome 9"/>
</dbReference>
<dbReference type="PANTHER" id="PTHR48106">
    <property type="entry name" value="QUINONE OXIDOREDUCTASE PIG3-RELATED"/>
    <property type="match status" value="1"/>
</dbReference>
<keyword evidence="2" id="KW-0521">NADP</keyword>
<dbReference type="STRING" id="1504633.A0A2T7C9U7"/>
<organism evidence="6 7">
    <name type="scientific">Panicum hallii var. hallii</name>
    <dbReference type="NCBI Taxonomy" id="1504633"/>
    <lineage>
        <taxon>Eukaryota</taxon>
        <taxon>Viridiplantae</taxon>
        <taxon>Streptophyta</taxon>
        <taxon>Embryophyta</taxon>
        <taxon>Tracheophyta</taxon>
        <taxon>Spermatophyta</taxon>
        <taxon>Magnoliopsida</taxon>
        <taxon>Liliopsida</taxon>
        <taxon>Poales</taxon>
        <taxon>Poaceae</taxon>
        <taxon>PACMAD clade</taxon>
        <taxon>Panicoideae</taxon>
        <taxon>Panicodae</taxon>
        <taxon>Paniceae</taxon>
        <taxon>Panicinae</taxon>
        <taxon>Panicum</taxon>
        <taxon>Panicum sect. Panicum</taxon>
    </lineage>
</organism>
<evidence type="ECO:0000313" key="6">
    <source>
        <dbReference type="EMBL" id="PUZ40106.1"/>
    </source>
</evidence>
<accession>A0A2T7C9U7</accession>
<evidence type="ECO:0000313" key="7">
    <source>
        <dbReference type="Proteomes" id="UP000244336"/>
    </source>
</evidence>
<evidence type="ECO:0000256" key="4">
    <source>
        <dbReference type="ARBA" id="ARBA00070796"/>
    </source>
</evidence>
<dbReference type="Gene3D" id="3.90.180.10">
    <property type="entry name" value="Medium-chain alcohol dehydrogenases, catalytic domain"/>
    <property type="match status" value="1"/>
</dbReference>
<dbReference type="SMART" id="SM00829">
    <property type="entry name" value="PKS_ER"/>
    <property type="match status" value="1"/>
</dbReference>
<dbReference type="InterPro" id="IPR047618">
    <property type="entry name" value="QOR-like"/>
</dbReference>
<dbReference type="EMBL" id="CM009757">
    <property type="protein sequence ID" value="PUZ40106.1"/>
    <property type="molecule type" value="Genomic_DNA"/>
</dbReference>
<dbReference type="AlphaFoldDB" id="A0A2T7C9U7"/>
<dbReference type="GO" id="GO:0003960">
    <property type="term" value="F:quinone reductase (NADPH) activity"/>
    <property type="evidence" value="ECO:0007669"/>
    <property type="project" value="InterPro"/>
</dbReference>
<dbReference type="PANTHER" id="PTHR48106:SF11">
    <property type="entry name" value="OS10G0561100 PROTEIN"/>
    <property type="match status" value="1"/>
</dbReference>
<dbReference type="OrthoDB" id="3509362at2759"/>
<dbReference type="Gene3D" id="3.40.50.720">
    <property type="entry name" value="NAD(P)-binding Rossmann-like Domain"/>
    <property type="match status" value="1"/>
</dbReference>
<dbReference type="GO" id="GO:0035925">
    <property type="term" value="F:mRNA 3'-UTR AU-rich region binding"/>
    <property type="evidence" value="ECO:0007669"/>
    <property type="project" value="TreeGrafter"/>
</dbReference>
<dbReference type="SUPFAM" id="SSF51735">
    <property type="entry name" value="NAD(P)-binding Rossmann-fold domains"/>
    <property type="match status" value="1"/>
</dbReference>
<dbReference type="FunFam" id="3.40.50.720:FF:000053">
    <property type="entry name" value="Quinone oxidoreductase 1"/>
    <property type="match status" value="1"/>
</dbReference>
<keyword evidence="7" id="KW-1185">Reference proteome</keyword>
<sequence>MVCTACIPPTCAPPVRRLKPPPADRRLRPLHLLPLLQPIRADFLHSFSIHELLVLLPPPCRHPLPQLHHTDTGKEAVGVVSAVGPGVTSFKVGDVVGYADNPMGSYAEEQIIPASVAVPIPHAIDYITAASVLMKGMTAYIPVRQAFKVQRGHTVLVHAAAGGVGSLLCQWANALGATVIGTVSTEEKVGQATQDGCQHVIVYTKEDFVTRVVEITSGGGVHVVYDAVGKDTFQGSLACLMLRGCMISYGQSSGSRPDPVRLSDLAPKSLILGRPGLMHYTTNRDELLQAAGEVFACIMSGVLQVRANHVYLLSEAARAHKDLEARRTSGSIVLIPDSQRL</sequence>